<dbReference type="Proteomes" id="UP001162834">
    <property type="component" value="Chromosome"/>
</dbReference>
<sequence length="121" mass="13431">MSLITKLDFVGIPSQDADRARRFYGETLGLQPDPNGEYEFWVGETCLGIWEPEKQGRPFAPQKNAHLALHVEDVAAARADLEAKGVQFAGDTFDTGVCHMALFTDPDGNDLMLHHRYKPAS</sequence>
<dbReference type="InterPro" id="IPR052164">
    <property type="entry name" value="Anthracycline_SecMetBiosynth"/>
</dbReference>
<keyword evidence="3" id="KW-1185">Reference proteome</keyword>
<dbReference type="SUPFAM" id="SSF54593">
    <property type="entry name" value="Glyoxalase/Bleomycin resistance protein/Dihydroxybiphenyl dioxygenase"/>
    <property type="match status" value="1"/>
</dbReference>
<evidence type="ECO:0000313" key="3">
    <source>
        <dbReference type="Proteomes" id="UP001162834"/>
    </source>
</evidence>
<dbReference type="KEGG" id="sbae:DSM104329_02915"/>
<gene>
    <name evidence="2" type="ORF">DSM104329_02915</name>
</gene>
<protein>
    <recommendedName>
        <fullName evidence="1">VOC domain-containing protein</fullName>
    </recommendedName>
</protein>
<dbReference type="EMBL" id="CP087164">
    <property type="protein sequence ID" value="UGS36509.1"/>
    <property type="molecule type" value="Genomic_DNA"/>
</dbReference>
<dbReference type="PROSITE" id="PS51819">
    <property type="entry name" value="VOC"/>
    <property type="match status" value="1"/>
</dbReference>
<dbReference type="Gene3D" id="3.10.180.10">
    <property type="entry name" value="2,3-Dihydroxybiphenyl 1,2-Dioxygenase, domain 1"/>
    <property type="match status" value="1"/>
</dbReference>
<accession>A0A9E7C1B8</accession>
<dbReference type="InterPro" id="IPR037523">
    <property type="entry name" value="VOC_core"/>
</dbReference>
<dbReference type="RefSeq" id="WP_259310579.1">
    <property type="nucleotide sequence ID" value="NZ_CP087164.1"/>
</dbReference>
<dbReference type="PANTHER" id="PTHR33993">
    <property type="entry name" value="GLYOXALASE-RELATED"/>
    <property type="match status" value="1"/>
</dbReference>
<reference evidence="2" key="1">
    <citation type="journal article" date="2022" name="Int. J. Syst. Evol. Microbiol.">
        <title>Pseudomonas aegrilactucae sp. nov. and Pseudomonas morbosilactucae sp. nov., pathogens causing bacterial rot of lettuce in Japan.</title>
        <authorList>
            <person name="Sawada H."/>
            <person name="Fujikawa T."/>
            <person name="Satou M."/>
        </authorList>
    </citation>
    <scope>NUCLEOTIDE SEQUENCE</scope>
    <source>
        <strain evidence="2">0166_1</strain>
    </source>
</reference>
<name>A0A9E7C1B8_9ACTN</name>
<organism evidence="2 3">
    <name type="scientific">Capillimicrobium parvum</name>
    <dbReference type="NCBI Taxonomy" id="2884022"/>
    <lineage>
        <taxon>Bacteria</taxon>
        <taxon>Bacillati</taxon>
        <taxon>Actinomycetota</taxon>
        <taxon>Thermoleophilia</taxon>
        <taxon>Solirubrobacterales</taxon>
        <taxon>Capillimicrobiaceae</taxon>
        <taxon>Capillimicrobium</taxon>
    </lineage>
</organism>
<proteinExistence type="predicted"/>
<evidence type="ECO:0000259" key="1">
    <source>
        <dbReference type="PROSITE" id="PS51819"/>
    </source>
</evidence>
<dbReference type="Pfam" id="PF00903">
    <property type="entry name" value="Glyoxalase"/>
    <property type="match status" value="1"/>
</dbReference>
<dbReference type="AlphaFoldDB" id="A0A9E7C1B8"/>
<dbReference type="PANTHER" id="PTHR33993:SF2">
    <property type="entry name" value="VOC DOMAIN-CONTAINING PROTEIN"/>
    <property type="match status" value="1"/>
</dbReference>
<feature type="domain" description="VOC" evidence="1">
    <location>
        <begin position="6"/>
        <end position="116"/>
    </location>
</feature>
<dbReference type="InterPro" id="IPR029068">
    <property type="entry name" value="Glyas_Bleomycin-R_OHBP_Dase"/>
</dbReference>
<evidence type="ECO:0000313" key="2">
    <source>
        <dbReference type="EMBL" id="UGS36509.1"/>
    </source>
</evidence>
<dbReference type="InterPro" id="IPR004360">
    <property type="entry name" value="Glyas_Fos-R_dOase_dom"/>
</dbReference>